<feature type="compositionally biased region" description="Polar residues" evidence="2">
    <location>
        <begin position="435"/>
        <end position="450"/>
    </location>
</feature>
<reference evidence="5" key="3">
    <citation type="submission" date="2022-01" db="EMBL/GenBank/DDBJ databases">
        <authorList>
            <person name="Rubenstein D.R."/>
        </authorList>
    </citation>
    <scope>NUCLEOTIDE SEQUENCE</scope>
    <source>
        <strain evidence="5">SS15</strain>
        <tissue evidence="5">Liver</tissue>
    </source>
</reference>
<accession>A0A835NIG4</accession>
<name>A0A835NIG4_9PASS</name>
<reference evidence="5 6" key="2">
    <citation type="journal article" date="2021" name="J. Hered.">
        <title>Feather Gene Expression Elucidates the Developmental Basis of Plumage Iridescence in African Starlings.</title>
        <authorList>
            <person name="Rubenstein D.R."/>
            <person name="Corvelo A."/>
            <person name="MacManes M.D."/>
            <person name="Maia R."/>
            <person name="Narzisi G."/>
            <person name="Rousaki A."/>
            <person name="Vandenabeele P."/>
            <person name="Shawkey M.D."/>
            <person name="Solomon J."/>
        </authorList>
    </citation>
    <scope>NUCLEOTIDE SEQUENCE [LARGE SCALE GENOMIC DNA]</scope>
    <source>
        <strain evidence="5">SS15</strain>
    </source>
</reference>
<reference evidence="4" key="1">
    <citation type="submission" date="2020-10" db="EMBL/GenBank/DDBJ databases">
        <title>Feather gene expression reveals the developmental basis of iridescence in African starlings.</title>
        <authorList>
            <person name="Rubenstein D.R."/>
        </authorList>
    </citation>
    <scope>NUCLEOTIDE SEQUENCE</scope>
    <source>
        <strain evidence="4">SS15</strain>
        <tissue evidence="4">Liver</tissue>
    </source>
</reference>
<dbReference type="EMBL" id="JADDUC010000212">
    <property type="protein sequence ID" value="KAG0115626.1"/>
    <property type="molecule type" value="Genomic_DNA"/>
</dbReference>
<dbReference type="Gene3D" id="3.10.20.90">
    <property type="entry name" value="Phosphatidylinositol 3-kinase Catalytic Subunit, Chain A, domain 1"/>
    <property type="match status" value="1"/>
</dbReference>
<evidence type="ECO:0000259" key="3">
    <source>
        <dbReference type="PROSITE" id="PS50200"/>
    </source>
</evidence>
<feature type="domain" description="Ras-associating" evidence="3">
    <location>
        <begin position="52"/>
        <end position="135"/>
    </location>
</feature>
<dbReference type="PROSITE" id="PS50200">
    <property type="entry name" value="RA"/>
    <property type="match status" value="1"/>
</dbReference>
<dbReference type="PANTHER" id="PTHR15286:SF9">
    <property type="entry name" value="RAS ASSOCIATION DOMAIN-CONTAINING PROTEIN 8"/>
    <property type="match status" value="1"/>
</dbReference>
<dbReference type="OrthoDB" id="10051571at2759"/>
<dbReference type="InterPro" id="IPR029071">
    <property type="entry name" value="Ubiquitin-like_domsf"/>
</dbReference>
<dbReference type="InterPro" id="IPR048945">
    <property type="entry name" value="RASSF8/10_RA"/>
</dbReference>
<evidence type="ECO:0000313" key="4">
    <source>
        <dbReference type="EMBL" id="KAG0115626.1"/>
    </source>
</evidence>
<dbReference type="SUPFAM" id="SSF54236">
    <property type="entry name" value="Ubiquitin-like"/>
    <property type="match status" value="1"/>
</dbReference>
<comment type="caution">
    <text evidence="4">The sequence shown here is derived from an EMBL/GenBank/DDBJ whole genome shotgun (WGS) entry which is preliminary data.</text>
</comment>
<dbReference type="InterPro" id="IPR033593">
    <property type="entry name" value="N-RASSF"/>
</dbReference>
<feature type="coiled-coil region" evidence="1">
    <location>
        <begin position="216"/>
        <end position="403"/>
    </location>
</feature>
<evidence type="ECO:0000256" key="1">
    <source>
        <dbReference type="SAM" id="Coils"/>
    </source>
</evidence>
<dbReference type="Pfam" id="PF21712">
    <property type="entry name" value="RASSF8-10_RA"/>
    <property type="match status" value="1"/>
</dbReference>
<dbReference type="InterPro" id="IPR000159">
    <property type="entry name" value="RA_dom"/>
</dbReference>
<keyword evidence="6" id="KW-1185">Reference proteome</keyword>
<dbReference type="InterPro" id="IPR048944">
    <property type="entry name" value="RASSF8_RA"/>
</dbReference>
<proteinExistence type="predicted"/>
<dbReference type="GO" id="GO:0007165">
    <property type="term" value="P:signal transduction"/>
    <property type="evidence" value="ECO:0007669"/>
    <property type="project" value="InterPro"/>
</dbReference>
<dbReference type="PANTHER" id="PTHR15286">
    <property type="entry name" value="RAS-ASSOCIATING DOMAIN CONTAINING PROTEIN"/>
    <property type="match status" value="1"/>
</dbReference>
<gene>
    <name evidence="5" type="ORF">IHE44_0011931</name>
    <name evidence="4" type="ORF">IHE44_005676</name>
</gene>
<dbReference type="EMBL" id="JADDUC020000005">
    <property type="protein sequence ID" value="KAI1238840.1"/>
    <property type="molecule type" value="Genomic_DNA"/>
</dbReference>
<protein>
    <recommendedName>
        <fullName evidence="3">Ras-associating domain-containing protein</fullName>
    </recommendedName>
</protein>
<sequence length="668" mass="75889">MMAHRCLYHADTVSCNGIALLILPAVKPEADFASSVDAIGRILRHLELLQEVGCVVSVWVDGVQRIVCGVTEVTTCQEVVIALAQAIGRTGRYTLIEKWRDTERHLAPHENPIVSLNKWGQYASDVQLILRRTGPSLSERPTSDSVARIPERTLYRQSLPPLAKLRPPGDKAMKRREPKRKSLTFTGGAKGLMDIFGKSKESEFKQKVLNNCKTTADELKKLIHLQTEKLQSIEKQLESNEAEIRYWEQKYNASLEEEILKLEQKIKRNEVEIEEEEFWENELQIEQENEKQLMEQLQEMRQRILECESKLKDYVSQIHNMESGLEAEKMQREVQESQVNEEEVKEKIEKVKGEIDIQGQQSLRLENGIKAVERSLGQATKRLQDREQELEQLTKELRQVNLQQFIQQTGTKVTVLPADPVEVEAPHVELEREPTFQSGSLKRPGSSRQLPSNLRILQNPLSSGFNPEGIYGKKDTTQMSIHFQPSRIHSSFVKGRSLAESHEVNSRVLIDRSEARISFSTLVEILVPVKDSHSQNVKLPSRKFTHLVVIFHKTYEKRTLSHLDVALIAIKAKKESDKKGFLFGSSHSQIAHVLNEVALSSGYLASSAPLDVRELRHSAPCKVWPKLCCMGLFCKMEGGGKGLKGRVRAALEGLNYSFVIESREEFAI</sequence>
<evidence type="ECO:0000256" key="2">
    <source>
        <dbReference type="SAM" id="MobiDB-lite"/>
    </source>
</evidence>
<feature type="region of interest" description="Disordered" evidence="2">
    <location>
        <begin position="431"/>
        <end position="450"/>
    </location>
</feature>
<keyword evidence="1" id="KW-0175">Coiled coil</keyword>
<evidence type="ECO:0000313" key="6">
    <source>
        <dbReference type="Proteomes" id="UP000618051"/>
    </source>
</evidence>
<evidence type="ECO:0000313" key="5">
    <source>
        <dbReference type="EMBL" id="KAI1238840.1"/>
    </source>
</evidence>
<organism evidence="4">
    <name type="scientific">Lamprotornis superbus</name>
    <dbReference type="NCBI Taxonomy" id="245042"/>
    <lineage>
        <taxon>Eukaryota</taxon>
        <taxon>Metazoa</taxon>
        <taxon>Chordata</taxon>
        <taxon>Craniata</taxon>
        <taxon>Vertebrata</taxon>
        <taxon>Euteleostomi</taxon>
        <taxon>Archelosauria</taxon>
        <taxon>Archosauria</taxon>
        <taxon>Dinosauria</taxon>
        <taxon>Saurischia</taxon>
        <taxon>Theropoda</taxon>
        <taxon>Coelurosauria</taxon>
        <taxon>Aves</taxon>
        <taxon>Neognathae</taxon>
        <taxon>Neoaves</taxon>
        <taxon>Telluraves</taxon>
        <taxon>Australaves</taxon>
        <taxon>Passeriformes</taxon>
        <taxon>Sturnidae</taxon>
        <taxon>Lamprotornis</taxon>
    </lineage>
</organism>
<dbReference type="CDD" id="cd16134">
    <property type="entry name" value="RA_RASSF8"/>
    <property type="match status" value="1"/>
</dbReference>
<dbReference type="AlphaFoldDB" id="A0A835NIG4"/>
<dbReference type="SMART" id="SM00314">
    <property type="entry name" value="RA"/>
    <property type="match status" value="1"/>
</dbReference>
<dbReference type="Proteomes" id="UP000618051">
    <property type="component" value="Unassembled WGS sequence"/>
</dbReference>